<dbReference type="SUPFAM" id="SSF102114">
    <property type="entry name" value="Radical SAM enzymes"/>
    <property type="match status" value="1"/>
</dbReference>
<dbReference type="PANTHER" id="PTHR43432">
    <property type="entry name" value="SLR0285 PROTEIN"/>
    <property type="match status" value="1"/>
</dbReference>
<evidence type="ECO:0000256" key="4">
    <source>
        <dbReference type="SAM" id="MobiDB-lite"/>
    </source>
</evidence>
<protein>
    <submittedName>
        <fullName evidence="6">Radical SAM domain protein</fullName>
    </submittedName>
</protein>
<evidence type="ECO:0000313" key="6">
    <source>
        <dbReference type="EMBL" id="AKQ65035.1"/>
    </source>
</evidence>
<organism evidence="6 7">
    <name type="scientific">Pseudomyxococcus hansupus</name>
    <dbReference type="NCBI Taxonomy" id="1297742"/>
    <lineage>
        <taxon>Bacteria</taxon>
        <taxon>Pseudomonadati</taxon>
        <taxon>Myxococcota</taxon>
        <taxon>Myxococcia</taxon>
        <taxon>Myxococcales</taxon>
        <taxon>Cystobacterineae</taxon>
        <taxon>Myxococcaceae</taxon>
        <taxon>Pseudomyxococcus</taxon>
    </lineage>
</organism>
<evidence type="ECO:0000259" key="5">
    <source>
        <dbReference type="PROSITE" id="PS51918"/>
    </source>
</evidence>
<sequence>MKARPIDNPPNPWASTAVEYLDEIPPSKLEVLEDHSRQVLSHNDSPDVGFNWSVNPYRGCLHACAYCYARPTHQYLDLGAGTDFETKLVVKPRAPELLREAFEKPSWKGETVVFSGVTDCYQPLEASLRLTRGCLEVCAEYRNPVGIITKGVLVERDLDVLQRLARDARLWVSISLPFHNAELARAMEPYVASPQRRLLTIQRLTEAGIDVAVSVAPIIPGLNDEDIHRVLAAAKEAGAKRAHHTLVRLPGPVKDVFAERLRAKLPLRAERVLHRIRETRGGELNDSRFKHRMRGDGLYAETIHRLFDAAARKVGLRASWVTETAPDTFRRPERKPPPTPQLSLF</sequence>
<dbReference type="Pfam" id="PF04055">
    <property type="entry name" value="Radical_SAM"/>
    <property type="match status" value="1"/>
</dbReference>
<keyword evidence="3" id="KW-0411">Iron-sulfur</keyword>
<dbReference type="CDD" id="cd01335">
    <property type="entry name" value="Radical_SAM"/>
    <property type="match status" value="1"/>
</dbReference>
<evidence type="ECO:0000256" key="1">
    <source>
        <dbReference type="ARBA" id="ARBA00022723"/>
    </source>
</evidence>
<dbReference type="OrthoDB" id="9785699at2"/>
<dbReference type="InterPro" id="IPR040086">
    <property type="entry name" value="MJ0683-like"/>
</dbReference>
<dbReference type="InterPro" id="IPR058240">
    <property type="entry name" value="rSAM_sf"/>
</dbReference>
<name>A0A0H4WUQ9_9BACT</name>
<dbReference type="Gene3D" id="3.80.30.30">
    <property type="match status" value="1"/>
</dbReference>
<reference evidence="6 7" key="1">
    <citation type="journal article" date="2016" name="PLoS ONE">
        <title>Complete Genome Sequence and Comparative Genomics of a Novel Myxobacterium Myxococcus hansupus.</title>
        <authorList>
            <person name="Sharma G."/>
            <person name="Narwani T."/>
            <person name="Subramanian S."/>
        </authorList>
    </citation>
    <scope>NUCLEOTIDE SEQUENCE [LARGE SCALE GENOMIC DNA]</scope>
    <source>
        <strain evidence="7">mixupus</strain>
    </source>
</reference>
<dbReference type="EMBL" id="CP012109">
    <property type="protein sequence ID" value="AKQ65035.1"/>
    <property type="molecule type" value="Genomic_DNA"/>
</dbReference>
<evidence type="ECO:0000313" key="7">
    <source>
        <dbReference type="Proteomes" id="UP000009026"/>
    </source>
</evidence>
<dbReference type="eggNOG" id="COG1533">
    <property type="taxonomic scope" value="Bacteria"/>
</dbReference>
<keyword evidence="7" id="KW-1185">Reference proteome</keyword>
<dbReference type="PROSITE" id="PS51918">
    <property type="entry name" value="RADICAL_SAM"/>
    <property type="match status" value="1"/>
</dbReference>
<dbReference type="SFLD" id="SFLDG01084">
    <property type="entry name" value="Uncharacterised_Radical_SAM_Su"/>
    <property type="match status" value="1"/>
</dbReference>
<dbReference type="NCBIfam" id="NF033668">
    <property type="entry name" value="rSAM_PA0069"/>
    <property type="match status" value="1"/>
</dbReference>
<dbReference type="InterPro" id="IPR007197">
    <property type="entry name" value="rSAM"/>
</dbReference>
<evidence type="ECO:0000256" key="3">
    <source>
        <dbReference type="ARBA" id="ARBA00023014"/>
    </source>
</evidence>
<dbReference type="GO" id="GO:0003824">
    <property type="term" value="F:catalytic activity"/>
    <property type="evidence" value="ECO:0007669"/>
    <property type="project" value="InterPro"/>
</dbReference>
<evidence type="ECO:0000256" key="2">
    <source>
        <dbReference type="ARBA" id="ARBA00023004"/>
    </source>
</evidence>
<keyword evidence="1" id="KW-0479">Metal-binding</keyword>
<dbReference type="PATRIC" id="fig|1297742.4.peg.1968"/>
<dbReference type="Proteomes" id="UP000009026">
    <property type="component" value="Chromosome"/>
</dbReference>
<gene>
    <name evidence="6" type="ORF">A176_001947</name>
</gene>
<keyword evidence="2" id="KW-0408">Iron</keyword>
<dbReference type="SMART" id="SM00729">
    <property type="entry name" value="Elp3"/>
    <property type="match status" value="1"/>
</dbReference>
<accession>A0A0H4WUQ9</accession>
<proteinExistence type="predicted"/>
<dbReference type="PANTHER" id="PTHR43432:SF3">
    <property type="entry name" value="SLR0285 PROTEIN"/>
    <property type="match status" value="1"/>
</dbReference>
<feature type="region of interest" description="Disordered" evidence="4">
    <location>
        <begin position="326"/>
        <end position="345"/>
    </location>
</feature>
<dbReference type="STRING" id="1297742.A176_001947"/>
<dbReference type="RefSeq" id="WP_002637566.1">
    <property type="nucleotide sequence ID" value="NZ_CP012109.1"/>
</dbReference>
<dbReference type="KEGG" id="mym:A176_001947"/>
<dbReference type="SFLD" id="SFLDS00029">
    <property type="entry name" value="Radical_SAM"/>
    <property type="match status" value="1"/>
</dbReference>
<dbReference type="GO" id="GO:0051536">
    <property type="term" value="F:iron-sulfur cluster binding"/>
    <property type="evidence" value="ECO:0007669"/>
    <property type="project" value="UniProtKB-KW"/>
</dbReference>
<dbReference type="AlphaFoldDB" id="A0A0H4WUQ9"/>
<feature type="domain" description="Radical SAM core" evidence="5">
    <location>
        <begin position="46"/>
        <end position="283"/>
    </location>
</feature>
<dbReference type="InterPro" id="IPR006638">
    <property type="entry name" value="Elp3/MiaA/NifB-like_rSAM"/>
</dbReference>
<dbReference type="GO" id="GO:0046872">
    <property type="term" value="F:metal ion binding"/>
    <property type="evidence" value="ECO:0007669"/>
    <property type="project" value="UniProtKB-KW"/>
</dbReference>